<dbReference type="EMBL" id="BSRZ01000013">
    <property type="protein sequence ID" value="GLW66167.1"/>
    <property type="molecule type" value="Genomic_DNA"/>
</dbReference>
<dbReference type="Proteomes" id="UP001165124">
    <property type="component" value="Unassembled WGS sequence"/>
</dbReference>
<protein>
    <recommendedName>
        <fullName evidence="4">Chitinase</fullName>
    </recommendedName>
</protein>
<evidence type="ECO:0008006" key="4">
    <source>
        <dbReference type="Google" id="ProtNLM"/>
    </source>
</evidence>
<comment type="caution">
    <text evidence="2">The sequence shown here is derived from an EMBL/GenBank/DDBJ whole genome shotgun (WGS) entry which is preliminary data.</text>
</comment>
<evidence type="ECO:0000256" key="1">
    <source>
        <dbReference type="SAM" id="SignalP"/>
    </source>
</evidence>
<keyword evidence="3" id="KW-1185">Reference proteome</keyword>
<sequence>MSLSGRTKILIAAAGLAGAGALAAGGAALADTGPQPARTELRIVDYQYDDQAHKDEACPWRDGQAPSEAADTR</sequence>
<organism evidence="2 3">
    <name type="scientific">Actinomadura rubrobrunea</name>
    <dbReference type="NCBI Taxonomy" id="115335"/>
    <lineage>
        <taxon>Bacteria</taxon>
        <taxon>Bacillati</taxon>
        <taxon>Actinomycetota</taxon>
        <taxon>Actinomycetes</taxon>
        <taxon>Streptosporangiales</taxon>
        <taxon>Thermomonosporaceae</taxon>
        <taxon>Actinomadura</taxon>
    </lineage>
</organism>
<feature type="chain" id="PRO_5040894419" description="Chitinase" evidence="1">
    <location>
        <begin position="24"/>
        <end position="73"/>
    </location>
</feature>
<keyword evidence="1" id="KW-0732">Signal</keyword>
<reference evidence="2" key="1">
    <citation type="submission" date="2023-02" db="EMBL/GenBank/DDBJ databases">
        <title>Actinomadura rubrobrunea NBRC 14622.</title>
        <authorList>
            <person name="Ichikawa N."/>
            <person name="Sato H."/>
            <person name="Tonouchi N."/>
        </authorList>
    </citation>
    <scope>NUCLEOTIDE SEQUENCE</scope>
    <source>
        <strain evidence="2">NBRC 14622</strain>
    </source>
</reference>
<dbReference type="RefSeq" id="WP_067918407.1">
    <property type="nucleotide sequence ID" value="NZ_BSRZ01000013.1"/>
</dbReference>
<name>A0A9W6UYE8_9ACTN</name>
<proteinExistence type="predicted"/>
<accession>A0A9W6UYE8</accession>
<feature type="signal peptide" evidence="1">
    <location>
        <begin position="1"/>
        <end position="23"/>
    </location>
</feature>
<evidence type="ECO:0000313" key="3">
    <source>
        <dbReference type="Proteomes" id="UP001165124"/>
    </source>
</evidence>
<gene>
    <name evidence="2" type="ORF">Arub01_44110</name>
</gene>
<dbReference type="AlphaFoldDB" id="A0A9W6UYE8"/>
<evidence type="ECO:0000313" key="2">
    <source>
        <dbReference type="EMBL" id="GLW66167.1"/>
    </source>
</evidence>